<organism evidence="1 2">
    <name type="scientific">Potamilus streckersoni</name>
    <dbReference type="NCBI Taxonomy" id="2493646"/>
    <lineage>
        <taxon>Eukaryota</taxon>
        <taxon>Metazoa</taxon>
        <taxon>Spiralia</taxon>
        <taxon>Lophotrochozoa</taxon>
        <taxon>Mollusca</taxon>
        <taxon>Bivalvia</taxon>
        <taxon>Autobranchia</taxon>
        <taxon>Heteroconchia</taxon>
        <taxon>Palaeoheterodonta</taxon>
        <taxon>Unionida</taxon>
        <taxon>Unionoidea</taxon>
        <taxon>Unionidae</taxon>
        <taxon>Ambleminae</taxon>
        <taxon>Lampsilini</taxon>
        <taxon>Potamilus</taxon>
    </lineage>
</organism>
<keyword evidence="2" id="KW-1185">Reference proteome</keyword>
<gene>
    <name evidence="1" type="ORF">CHS0354_003365</name>
</gene>
<name>A0AAE0VPT4_9BIVA</name>
<proteinExistence type="predicted"/>
<sequence>MLILAILQGQKQMIQVPSITPRKRAVMEPTGSSQRKDLCSISMFTLDEDSGLGMDINRIPVPTITPEKWVTMGPKGSWQKKGLPSINTSTLDEDSGLGMDVDQGFTLTTPHLGLPIREDNMDDSLTEENALIDSGENHVHFVMSYKCPVKR</sequence>
<dbReference type="Proteomes" id="UP001195483">
    <property type="component" value="Unassembled WGS sequence"/>
</dbReference>
<reference evidence="1" key="3">
    <citation type="submission" date="2023-05" db="EMBL/GenBank/DDBJ databases">
        <authorList>
            <person name="Smith C.H."/>
        </authorList>
    </citation>
    <scope>NUCLEOTIDE SEQUENCE</scope>
    <source>
        <strain evidence="1">CHS0354</strain>
        <tissue evidence="1">Mantle</tissue>
    </source>
</reference>
<comment type="caution">
    <text evidence="1">The sequence shown here is derived from an EMBL/GenBank/DDBJ whole genome shotgun (WGS) entry which is preliminary data.</text>
</comment>
<protein>
    <submittedName>
        <fullName evidence="1">Uncharacterized protein</fullName>
    </submittedName>
</protein>
<evidence type="ECO:0000313" key="2">
    <source>
        <dbReference type="Proteomes" id="UP001195483"/>
    </source>
</evidence>
<reference evidence="1" key="1">
    <citation type="journal article" date="2021" name="Genome Biol. Evol.">
        <title>A High-Quality Reference Genome for a Parasitic Bivalve with Doubly Uniparental Inheritance (Bivalvia: Unionida).</title>
        <authorList>
            <person name="Smith C.H."/>
        </authorList>
    </citation>
    <scope>NUCLEOTIDE SEQUENCE</scope>
    <source>
        <strain evidence="1">CHS0354</strain>
    </source>
</reference>
<evidence type="ECO:0000313" key="1">
    <source>
        <dbReference type="EMBL" id="KAK3585511.1"/>
    </source>
</evidence>
<dbReference type="AlphaFoldDB" id="A0AAE0VPT4"/>
<reference evidence="1" key="2">
    <citation type="journal article" date="2021" name="Genome Biol. Evol.">
        <title>Developing a high-quality reference genome for a parasitic bivalve with doubly uniparental inheritance (Bivalvia: Unionida).</title>
        <authorList>
            <person name="Smith C.H."/>
        </authorList>
    </citation>
    <scope>NUCLEOTIDE SEQUENCE</scope>
    <source>
        <strain evidence="1">CHS0354</strain>
        <tissue evidence="1">Mantle</tissue>
    </source>
</reference>
<accession>A0AAE0VPT4</accession>
<dbReference type="EMBL" id="JAEAOA010000270">
    <property type="protein sequence ID" value="KAK3585511.1"/>
    <property type="molecule type" value="Genomic_DNA"/>
</dbReference>